<comment type="caution">
    <text evidence="2">The sequence shown here is derived from an EMBL/GenBank/DDBJ whole genome shotgun (WGS) entry which is preliminary data.</text>
</comment>
<keyword evidence="1" id="KW-1133">Transmembrane helix</keyword>
<keyword evidence="3" id="KW-1185">Reference proteome</keyword>
<evidence type="ECO:0000256" key="1">
    <source>
        <dbReference type="SAM" id="Phobius"/>
    </source>
</evidence>
<feature type="transmembrane region" description="Helical" evidence="1">
    <location>
        <begin position="56"/>
        <end position="81"/>
    </location>
</feature>
<keyword evidence="1" id="KW-0472">Membrane</keyword>
<feature type="transmembrane region" description="Helical" evidence="1">
    <location>
        <begin position="21"/>
        <end position="44"/>
    </location>
</feature>
<evidence type="ECO:0000313" key="3">
    <source>
        <dbReference type="Proteomes" id="UP001501510"/>
    </source>
</evidence>
<sequence>MRCSLNPRIIKIINKMDKKEFGLKYGVLRLGGFSWIISSLIVFFFERPQEPIKAIILGRIISLIGCVLIGYIGSVCIWGVYKEGK</sequence>
<proteinExistence type="predicted"/>
<reference evidence="2 3" key="1">
    <citation type="journal article" date="2019" name="Int. J. Syst. Evol. Microbiol.">
        <title>The Global Catalogue of Microorganisms (GCM) 10K type strain sequencing project: providing services to taxonomists for standard genome sequencing and annotation.</title>
        <authorList>
            <consortium name="The Broad Institute Genomics Platform"/>
            <consortium name="The Broad Institute Genome Sequencing Center for Infectious Disease"/>
            <person name="Wu L."/>
            <person name="Ma J."/>
        </authorList>
    </citation>
    <scope>NUCLEOTIDE SEQUENCE [LARGE SCALE GENOMIC DNA]</scope>
    <source>
        <strain evidence="2 3">JCM 1407</strain>
    </source>
</reference>
<evidence type="ECO:0000313" key="2">
    <source>
        <dbReference type="EMBL" id="GAA0748652.1"/>
    </source>
</evidence>
<protein>
    <submittedName>
        <fullName evidence="2">Uncharacterized protein</fullName>
    </submittedName>
</protein>
<gene>
    <name evidence="2" type="ORF">GCM10008906_39030</name>
</gene>
<name>A0ABN1JXM0_9CLOT</name>
<dbReference type="EMBL" id="BAAACG010000023">
    <property type="protein sequence ID" value="GAA0748652.1"/>
    <property type="molecule type" value="Genomic_DNA"/>
</dbReference>
<organism evidence="2 3">
    <name type="scientific">Clostridium oceanicum</name>
    <dbReference type="NCBI Taxonomy" id="1543"/>
    <lineage>
        <taxon>Bacteria</taxon>
        <taxon>Bacillati</taxon>
        <taxon>Bacillota</taxon>
        <taxon>Clostridia</taxon>
        <taxon>Eubacteriales</taxon>
        <taxon>Clostridiaceae</taxon>
        <taxon>Clostridium</taxon>
    </lineage>
</organism>
<keyword evidence="1" id="KW-0812">Transmembrane</keyword>
<dbReference type="RefSeq" id="WP_343764613.1">
    <property type="nucleotide sequence ID" value="NZ_BAAACG010000023.1"/>
</dbReference>
<accession>A0ABN1JXM0</accession>
<dbReference type="Proteomes" id="UP001501510">
    <property type="component" value="Unassembled WGS sequence"/>
</dbReference>